<proteinExistence type="inferred from homology"/>
<feature type="domain" description="Yippee" evidence="6">
    <location>
        <begin position="16"/>
        <end position="110"/>
    </location>
</feature>
<comment type="similarity">
    <text evidence="1 4">Belongs to the yippee family.</text>
</comment>
<sequence>MERLFTVENDQVRGEDFIHCNVCKTRIGTTEDHIENIQNETTGVLSKVFNVQVLDDHKYVEQDSGNTVADIYCVKCGMLLGLKLITVPRQTLYVREGRFLMKLNKLVYWGDVPMFFEEYNIEHDDQVPNNQVGGVNDQVPNNQVGDADEHDHNPAI</sequence>
<dbReference type="STRING" id="49451.A0A1J6ICL3"/>
<evidence type="ECO:0000256" key="3">
    <source>
        <dbReference type="ARBA" id="ARBA00022833"/>
    </source>
</evidence>
<dbReference type="Gramene" id="OIT18737">
    <property type="protein sequence ID" value="OIT18737"/>
    <property type="gene ID" value="A4A49_25041"/>
</dbReference>
<evidence type="ECO:0000256" key="1">
    <source>
        <dbReference type="ARBA" id="ARBA00005613"/>
    </source>
</evidence>
<dbReference type="Pfam" id="PF03226">
    <property type="entry name" value="Yippee-Mis18"/>
    <property type="match status" value="1"/>
</dbReference>
<evidence type="ECO:0000256" key="2">
    <source>
        <dbReference type="ARBA" id="ARBA00022723"/>
    </source>
</evidence>
<accession>A0A1J6ICL3</accession>
<dbReference type="PANTHER" id="PTHR13848">
    <property type="entry name" value="PROTEIN YIPPEE-LIKE CG15309-RELATED"/>
    <property type="match status" value="1"/>
</dbReference>
<dbReference type="Gramene" id="OIT02322">
    <property type="protein sequence ID" value="OIT02322"/>
    <property type="gene ID" value="A4A49_56573"/>
</dbReference>
<evidence type="ECO:0000259" key="6">
    <source>
        <dbReference type="PROSITE" id="PS51792"/>
    </source>
</evidence>
<organism evidence="7 9">
    <name type="scientific">Nicotiana attenuata</name>
    <name type="common">Coyote tobacco</name>
    <dbReference type="NCBI Taxonomy" id="49451"/>
    <lineage>
        <taxon>Eukaryota</taxon>
        <taxon>Viridiplantae</taxon>
        <taxon>Streptophyta</taxon>
        <taxon>Embryophyta</taxon>
        <taxon>Tracheophyta</taxon>
        <taxon>Spermatophyta</taxon>
        <taxon>Magnoliopsida</taxon>
        <taxon>eudicotyledons</taxon>
        <taxon>Gunneridae</taxon>
        <taxon>Pentapetalae</taxon>
        <taxon>asterids</taxon>
        <taxon>lamiids</taxon>
        <taxon>Solanales</taxon>
        <taxon>Solanaceae</taxon>
        <taxon>Nicotianoideae</taxon>
        <taxon>Nicotianeae</taxon>
        <taxon>Nicotiana</taxon>
    </lineage>
</organism>
<keyword evidence="2" id="KW-0479">Metal-binding</keyword>
<dbReference type="AlphaFoldDB" id="A0A1J6ICL3"/>
<feature type="compositionally biased region" description="Polar residues" evidence="5">
    <location>
        <begin position="127"/>
        <end position="144"/>
    </location>
</feature>
<feature type="region of interest" description="Disordered" evidence="5">
    <location>
        <begin position="127"/>
        <end position="156"/>
    </location>
</feature>
<evidence type="ECO:0000313" key="7">
    <source>
        <dbReference type="EMBL" id="OIT02322.1"/>
    </source>
</evidence>
<evidence type="ECO:0000256" key="5">
    <source>
        <dbReference type="SAM" id="MobiDB-lite"/>
    </source>
</evidence>
<evidence type="ECO:0000256" key="4">
    <source>
        <dbReference type="RuleBase" id="RU110713"/>
    </source>
</evidence>
<dbReference type="PROSITE" id="PS51792">
    <property type="entry name" value="YIPPEE"/>
    <property type="match status" value="1"/>
</dbReference>
<evidence type="ECO:0000313" key="8">
    <source>
        <dbReference type="EMBL" id="OIT18737.1"/>
    </source>
</evidence>
<reference evidence="7 9" key="1">
    <citation type="submission" date="2016-11" db="EMBL/GenBank/DDBJ databases">
        <title>The genome of Nicotiana attenuata.</title>
        <authorList>
            <person name="Xu S."/>
            <person name="Brockmoeller T."/>
            <person name="Gaquerel E."/>
            <person name="Navarro A."/>
            <person name="Kuhl H."/>
            <person name="Gase K."/>
            <person name="Ling Z."/>
            <person name="Zhou W."/>
            <person name="Kreitzer C."/>
            <person name="Stanke M."/>
            <person name="Tang H."/>
            <person name="Lyons E."/>
            <person name="Pandey P."/>
            <person name="Pandey S.P."/>
            <person name="Timmermann B."/>
            <person name="Baldwin I.T."/>
        </authorList>
    </citation>
    <scope>NUCLEOTIDE SEQUENCE [LARGE SCALE GENOMIC DNA]</scope>
    <source>
        <strain evidence="9">cv. UT</strain>
        <strain evidence="7">UT</strain>
        <tissue evidence="7">Leaves</tissue>
    </source>
</reference>
<evidence type="ECO:0000313" key="9">
    <source>
        <dbReference type="Proteomes" id="UP000187609"/>
    </source>
</evidence>
<keyword evidence="3" id="KW-0862">Zinc</keyword>
<comment type="caution">
    <text evidence="7">The sequence shown here is derived from an EMBL/GenBank/DDBJ whole genome shotgun (WGS) entry which is preliminary data.</text>
</comment>
<name>A0A1J6ICL3_NICAT</name>
<dbReference type="InterPro" id="IPR034751">
    <property type="entry name" value="Yippee"/>
</dbReference>
<feature type="compositionally biased region" description="Basic and acidic residues" evidence="5">
    <location>
        <begin position="147"/>
        <end position="156"/>
    </location>
</feature>
<keyword evidence="9" id="KW-1185">Reference proteome</keyword>
<dbReference type="GO" id="GO:0046872">
    <property type="term" value="F:metal ion binding"/>
    <property type="evidence" value="ECO:0007669"/>
    <property type="project" value="UniProtKB-KW"/>
</dbReference>
<dbReference type="EMBL" id="MJEQ01018585">
    <property type="protein sequence ID" value="OIT18737.1"/>
    <property type="molecule type" value="Genomic_DNA"/>
</dbReference>
<dbReference type="InterPro" id="IPR039058">
    <property type="entry name" value="Yippee_fam"/>
</dbReference>
<gene>
    <name evidence="8" type="ORF">A4A49_25041</name>
    <name evidence="7" type="ORF">A4A49_56573</name>
</gene>
<dbReference type="Proteomes" id="UP000187609">
    <property type="component" value="Unassembled WGS sequence"/>
</dbReference>
<dbReference type="EMBL" id="MJEQ01037188">
    <property type="protein sequence ID" value="OIT02322.1"/>
    <property type="molecule type" value="Genomic_DNA"/>
</dbReference>
<protein>
    <recommendedName>
        <fullName evidence="4">Protein yippee-like</fullName>
    </recommendedName>
</protein>
<dbReference type="InterPro" id="IPR004910">
    <property type="entry name" value="Yippee/Mis18/Cereblon"/>
</dbReference>